<keyword evidence="2" id="KW-1185">Reference proteome</keyword>
<dbReference type="AlphaFoldDB" id="A0A6A2ZL98"/>
<dbReference type="PANTHER" id="PTHR31213:SF106">
    <property type="entry name" value="ABSCISIC ACID RECEPTOR PYL4-LIKE"/>
    <property type="match status" value="1"/>
</dbReference>
<dbReference type="GO" id="GO:0038023">
    <property type="term" value="F:signaling receptor activity"/>
    <property type="evidence" value="ECO:0007669"/>
    <property type="project" value="TreeGrafter"/>
</dbReference>
<protein>
    <submittedName>
        <fullName evidence="1">Abscisic acid receptor PYL2</fullName>
    </submittedName>
</protein>
<dbReference type="PANTHER" id="PTHR31213">
    <property type="entry name" value="OS08G0374000 PROTEIN-RELATED"/>
    <property type="match status" value="1"/>
</dbReference>
<accession>A0A6A2ZL98</accession>
<dbReference type="SUPFAM" id="SSF55961">
    <property type="entry name" value="Bet v1-like"/>
    <property type="match status" value="1"/>
</dbReference>
<dbReference type="GO" id="GO:0005634">
    <property type="term" value="C:nucleus"/>
    <property type="evidence" value="ECO:0007669"/>
    <property type="project" value="TreeGrafter"/>
</dbReference>
<dbReference type="GO" id="GO:0005737">
    <property type="term" value="C:cytoplasm"/>
    <property type="evidence" value="ECO:0007669"/>
    <property type="project" value="TreeGrafter"/>
</dbReference>
<dbReference type="InterPro" id="IPR023393">
    <property type="entry name" value="START-like_dom_sf"/>
</dbReference>
<sequence>MPSSLQLHPPLAATISSCRQKQTQPTTLTRFFPLPCWMSLPDTPVVLITLKLKSSYRVSNRGRGRVFDYFESIVIAAVTGAIAIVADAITAVADAITAVAAANLLPETATLLGQRRNRYIADEIAVAFLRSCQFIAGDGDAGSLREVHVVSGLHAASSTEKLEILDDERHVLSLSVVGGDPHLTNYKSVTTIHGSPNGNRTVVVESYVVDIPVVSNGGCGFCYRYGCGVAVADAADVT</sequence>
<evidence type="ECO:0000313" key="2">
    <source>
        <dbReference type="Proteomes" id="UP000436088"/>
    </source>
</evidence>
<evidence type="ECO:0000313" key="1">
    <source>
        <dbReference type="EMBL" id="KAE8691922.1"/>
    </source>
</evidence>
<dbReference type="Proteomes" id="UP000436088">
    <property type="component" value="Unassembled WGS sequence"/>
</dbReference>
<dbReference type="GO" id="GO:0009738">
    <property type="term" value="P:abscisic acid-activated signaling pathway"/>
    <property type="evidence" value="ECO:0007669"/>
    <property type="project" value="TreeGrafter"/>
</dbReference>
<dbReference type="InterPro" id="IPR050279">
    <property type="entry name" value="Plant_def-hormone_signal"/>
</dbReference>
<proteinExistence type="predicted"/>
<dbReference type="EMBL" id="VEPZ02001142">
    <property type="protein sequence ID" value="KAE8691922.1"/>
    <property type="molecule type" value="Genomic_DNA"/>
</dbReference>
<dbReference type="GO" id="GO:0004864">
    <property type="term" value="F:protein phosphatase inhibitor activity"/>
    <property type="evidence" value="ECO:0007669"/>
    <property type="project" value="TreeGrafter"/>
</dbReference>
<organism evidence="1 2">
    <name type="scientific">Hibiscus syriacus</name>
    <name type="common">Rose of Sharon</name>
    <dbReference type="NCBI Taxonomy" id="106335"/>
    <lineage>
        <taxon>Eukaryota</taxon>
        <taxon>Viridiplantae</taxon>
        <taxon>Streptophyta</taxon>
        <taxon>Embryophyta</taxon>
        <taxon>Tracheophyta</taxon>
        <taxon>Spermatophyta</taxon>
        <taxon>Magnoliopsida</taxon>
        <taxon>eudicotyledons</taxon>
        <taxon>Gunneridae</taxon>
        <taxon>Pentapetalae</taxon>
        <taxon>rosids</taxon>
        <taxon>malvids</taxon>
        <taxon>Malvales</taxon>
        <taxon>Malvaceae</taxon>
        <taxon>Malvoideae</taxon>
        <taxon>Hibiscus</taxon>
    </lineage>
</organism>
<name>A0A6A2ZL98_HIBSY</name>
<comment type="caution">
    <text evidence="1">The sequence shown here is derived from an EMBL/GenBank/DDBJ whole genome shotgun (WGS) entry which is preliminary data.</text>
</comment>
<dbReference type="GO" id="GO:0010427">
    <property type="term" value="F:abscisic acid binding"/>
    <property type="evidence" value="ECO:0007669"/>
    <property type="project" value="TreeGrafter"/>
</dbReference>
<reference evidence="1" key="1">
    <citation type="submission" date="2019-09" db="EMBL/GenBank/DDBJ databases">
        <title>Draft genome information of white flower Hibiscus syriacus.</title>
        <authorList>
            <person name="Kim Y.-M."/>
        </authorList>
    </citation>
    <scope>NUCLEOTIDE SEQUENCE [LARGE SCALE GENOMIC DNA]</scope>
    <source>
        <strain evidence="1">YM2019G1</strain>
    </source>
</reference>
<gene>
    <name evidence="1" type="ORF">F3Y22_tig00110864pilonHSYRG00064</name>
</gene>
<keyword evidence="1" id="KW-0675">Receptor</keyword>
<dbReference type="Gene3D" id="3.30.530.20">
    <property type="match status" value="1"/>
</dbReference>